<dbReference type="Proteomes" id="UP000311713">
    <property type="component" value="Unassembled WGS sequence"/>
</dbReference>
<feature type="signal peptide" evidence="2">
    <location>
        <begin position="1"/>
        <end position="19"/>
    </location>
</feature>
<evidence type="ECO:0000313" key="3">
    <source>
        <dbReference type="EMBL" id="TNM26683.1"/>
    </source>
</evidence>
<protein>
    <recommendedName>
        <fullName evidence="5">Flp pilus assembly protein RcpC/CpaB domain-containing protein</fullName>
    </recommendedName>
</protein>
<keyword evidence="4" id="KW-1185">Reference proteome</keyword>
<proteinExistence type="predicted"/>
<evidence type="ECO:0000313" key="4">
    <source>
        <dbReference type="Proteomes" id="UP000311713"/>
    </source>
</evidence>
<sequence>MTGVSALACAAVLASLSQGGPTAAPSEKPQVGDGEDGPGATSVGARARAAEPPRPREIELSLRVADPGAVGPLTVGDRVDVYAAEGRAGGGTPDAAAGGDARLVARGARVVQVGTPSDTAEYGGASDGPGGRLVVSVDEETAAGLAGAAAGSPLVVARW</sequence>
<dbReference type="OrthoDB" id="2097080at201174"/>
<accession>A0A5C4UTS1</accession>
<evidence type="ECO:0008006" key="5">
    <source>
        <dbReference type="Google" id="ProtNLM"/>
    </source>
</evidence>
<evidence type="ECO:0000256" key="2">
    <source>
        <dbReference type="SAM" id="SignalP"/>
    </source>
</evidence>
<comment type="caution">
    <text evidence="3">The sequence shown here is derived from an EMBL/GenBank/DDBJ whole genome shotgun (WGS) entry which is preliminary data.</text>
</comment>
<keyword evidence="2" id="KW-0732">Signal</keyword>
<dbReference type="RefSeq" id="WP_139648528.1">
    <property type="nucleotide sequence ID" value="NZ_BAAAZS010000154.1"/>
</dbReference>
<dbReference type="AlphaFoldDB" id="A0A5C4UTS1"/>
<reference evidence="3 4" key="1">
    <citation type="submission" date="2019-06" db="EMBL/GenBank/DDBJ databases">
        <title>Draft genome of Streptomyces sedi sp. JCM16909.</title>
        <authorList>
            <person name="Klykleung N."/>
            <person name="Tanasupawat S."/>
            <person name="Kudo T."/>
            <person name="Yuki M."/>
            <person name="Ohkuma M."/>
        </authorList>
    </citation>
    <scope>NUCLEOTIDE SEQUENCE [LARGE SCALE GENOMIC DNA]</scope>
    <source>
        <strain evidence="3 4">JCM 16909</strain>
    </source>
</reference>
<evidence type="ECO:0000256" key="1">
    <source>
        <dbReference type="SAM" id="MobiDB-lite"/>
    </source>
</evidence>
<dbReference type="EMBL" id="VDGT01000021">
    <property type="protein sequence ID" value="TNM26683.1"/>
    <property type="molecule type" value="Genomic_DNA"/>
</dbReference>
<name>A0A5C4UTS1_9ACTN</name>
<feature type="region of interest" description="Disordered" evidence="1">
    <location>
        <begin position="17"/>
        <end position="57"/>
    </location>
</feature>
<organism evidence="3 4">
    <name type="scientific">Streptomyces sedi</name>
    <dbReference type="NCBI Taxonomy" id="555059"/>
    <lineage>
        <taxon>Bacteria</taxon>
        <taxon>Bacillati</taxon>
        <taxon>Actinomycetota</taxon>
        <taxon>Actinomycetes</taxon>
        <taxon>Kitasatosporales</taxon>
        <taxon>Streptomycetaceae</taxon>
        <taxon>Streptomyces</taxon>
    </lineage>
</organism>
<feature type="chain" id="PRO_5039081553" description="Flp pilus assembly protein RcpC/CpaB domain-containing protein" evidence="2">
    <location>
        <begin position="20"/>
        <end position="159"/>
    </location>
</feature>
<feature type="compositionally biased region" description="Basic and acidic residues" evidence="1">
    <location>
        <begin position="48"/>
        <end position="57"/>
    </location>
</feature>
<gene>
    <name evidence="3" type="ORF">FH715_23320</name>
</gene>